<dbReference type="GO" id="GO:0005506">
    <property type="term" value="F:iron ion binding"/>
    <property type="evidence" value="ECO:0007669"/>
    <property type="project" value="InterPro"/>
</dbReference>
<dbReference type="AlphaFoldDB" id="A0A9Q1I6J0"/>
<keyword evidence="12" id="KW-0472">Membrane</keyword>
<dbReference type="PRINTS" id="PR00463">
    <property type="entry name" value="EP450I"/>
</dbReference>
<dbReference type="GO" id="GO:0006082">
    <property type="term" value="P:organic acid metabolic process"/>
    <property type="evidence" value="ECO:0007669"/>
    <property type="project" value="TreeGrafter"/>
</dbReference>
<dbReference type="Pfam" id="PF00067">
    <property type="entry name" value="p450"/>
    <property type="match status" value="1"/>
</dbReference>
<evidence type="ECO:0000256" key="4">
    <source>
        <dbReference type="ARBA" id="ARBA00010617"/>
    </source>
</evidence>
<dbReference type="PROSITE" id="PS00086">
    <property type="entry name" value="CYTOCHROME_P450"/>
    <property type="match status" value="1"/>
</dbReference>
<keyword evidence="9 14" id="KW-0560">Oxidoreductase</keyword>
<evidence type="ECO:0008006" key="18">
    <source>
        <dbReference type="Google" id="ProtNLM"/>
    </source>
</evidence>
<gene>
    <name evidence="16" type="ORF">COCON_G00024410</name>
</gene>
<evidence type="ECO:0000256" key="8">
    <source>
        <dbReference type="ARBA" id="ARBA00022848"/>
    </source>
</evidence>
<dbReference type="GO" id="GO:0005789">
    <property type="term" value="C:endoplasmic reticulum membrane"/>
    <property type="evidence" value="ECO:0007669"/>
    <property type="project" value="UniProtKB-SubCell"/>
</dbReference>
<dbReference type="Proteomes" id="UP001152803">
    <property type="component" value="Unassembled WGS sequence"/>
</dbReference>
<dbReference type="GO" id="GO:0020037">
    <property type="term" value="F:heme binding"/>
    <property type="evidence" value="ECO:0007669"/>
    <property type="project" value="InterPro"/>
</dbReference>
<evidence type="ECO:0000256" key="3">
    <source>
        <dbReference type="ARBA" id="ARBA00004406"/>
    </source>
</evidence>
<evidence type="ECO:0000256" key="11">
    <source>
        <dbReference type="ARBA" id="ARBA00023033"/>
    </source>
</evidence>
<evidence type="ECO:0000313" key="16">
    <source>
        <dbReference type="EMBL" id="KAJ8283591.1"/>
    </source>
</evidence>
<dbReference type="GO" id="GO:0016712">
    <property type="term" value="F:oxidoreductase activity, acting on paired donors, with incorporation or reduction of molecular oxygen, reduced flavin or flavoprotein as one donor, and incorporation of one atom of oxygen"/>
    <property type="evidence" value="ECO:0007669"/>
    <property type="project" value="TreeGrafter"/>
</dbReference>
<dbReference type="GO" id="GO:0006805">
    <property type="term" value="P:xenobiotic metabolic process"/>
    <property type="evidence" value="ECO:0007669"/>
    <property type="project" value="TreeGrafter"/>
</dbReference>
<sequence length="422" mass="48230">MLEGLLPQMPPPLTLLGVVLVLVLLYLLSSTPGHGNDPPGPRPLPLLGNLLHLDLKWFHLSLSELSKKYGSVFTVHLGPKKVVVLAGHKTIKQALVNYAEEFGDREVEPIFSEMVKGHGVLFSNGDSWKEMRRFSLTNLRDFGMGKRGSEEMIIEESRHLMELYNMFPWLRWFCGRWLVNRTQVFKDNDENIEEIERLVQGLKETLNPQDLRGFVDSFLVRQQEESDQPDSHFHNNNLNYTVGNLFAAGTDTTGTTLRWGMLLMAKYPHIQDQVQEELSRVIGDREPRMEYRKNLPYTDAVIHEIQRVANIGPMSIPHTTSCDVTFQGYFIKKGTTVIPLLMSALQDEEEWETPHSFNPGHFLDEKGCFIKKDAFMPFSAGRRACLGESLARMELFLFLTFLLQMVPCVVHPHPFTPPPWGV</sequence>
<dbReference type="PRINTS" id="PR00385">
    <property type="entry name" value="P450"/>
</dbReference>
<dbReference type="EMBL" id="JAFJMO010000002">
    <property type="protein sequence ID" value="KAJ8283591.1"/>
    <property type="molecule type" value="Genomic_DNA"/>
</dbReference>
<dbReference type="Gene3D" id="1.10.630.10">
    <property type="entry name" value="Cytochrome P450"/>
    <property type="match status" value="2"/>
</dbReference>
<evidence type="ECO:0000256" key="10">
    <source>
        <dbReference type="ARBA" id="ARBA00023004"/>
    </source>
</evidence>
<reference evidence="16" key="1">
    <citation type="journal article" date="2023" name="Science">
        <title>Genome structures resolve the early diversification of teleost fishes.</title>
        <authorList>
            <person name="Parey E."/>
            <person name="Louis A."/>
            <person name="Montfort J."/>
            <person name="Bouchez O."/>
            <person name="Roques C."/>
            <person name="Iampietro C."/>
            <person name="Lluch J."/>
            <person name="Castinel A."/>
            <person name="Donnadieu C."/>
            <person name="Desvignes T."/>
            <person name="Floi Bucao C."/>
            <person name="Jouanno E."/>
            <person name="Wen M."/>
            <person name="Mejri S."/>
            <person name="Dirks R."/>
            <person name="Jansen H."/>
            <person name="Henkel C."/>
            <person name="Chen W.J."/>
            <person name="Zahm M."/>
            <person name="Cabau C."/>
            <person name="Klopp C."/>
            <person name="Thompson A.W."/>
            <person name="Robinson-Rechavi M."/>
            <person name="Braasch I."/>
            <person name="Lecointre G."/>
            <person name="Bobe J."/>
            <person name="Postlethwait J.H."/>
            <person name="Berthelot C."/>
            <person name="Roest Crollius H."/>
            <person name="Guiguen Y."/>
        </authorList>
    </citation>
    <scope>NUCLEOTIDE SEQUENCE</scope>
    <source>
        <strain evidence="16">Concon-B</strain>
    </source>
</reference>
<comment type="caution">
    <text evidence="16">The sequence shown here is derived from an EMBL/GenBank/DDBJ whole genome shotgun (WGS) entry which is preliminary data.</text>
</comment>
<feature type="signal peptide" evidence="15">
    <location>
        <begin position="1"/>
        <end position="35"/>
    </location>
</feature>
<feature type="chain" id="PRO_5040354863" description="Cytochrome P450 2K1-like" evidence="15">
    <location>
        <begin position="36"/>
        <end position="422"/>
    </location>
</feature>
<evidence type="ECO:0000256" key="9">
    <source>
        <dbReference type="ARBA" id="ARBA00023002"/>
    </source>
</evidence>
<dbReference type="PANTHER" id="PTHR24300:SF319">
    <property type="entry name" value="CYTOCHROME P450, FAMILY 2, SUBFAMILY AC, POLYPEPTIDE 1"/>
    <property type="match status" value="1"/>
</dbReference>
<protein>
    <recommendedName>
        <fullName evidence="18">Cytochrome P450 2K1-like</fullName>
    </recommendedName>
</protein>
<evidence type="ECO:0000256" key="5">
    <source>
        <dbReference type="ARBA" id="ARBA00022617"/>
    </source>
</evidence>
<keyword evidence="7" id="KW-0256">Endoplasmic reticulum</keyword>
<dbReference type="OrthoDB" id="2789670at2759"/>
<evidence type="ECO:0000256" key="14">
    <source>
        <dbReference type="RuleBase" id="RU000461"/>
    </source>
</evidence>
<evidence type="ECO:0000313" key="17">
    <source>
        <dbReference type="Proteomes" id="UP001152803"/>
    </source>
</evidence>
<keyword evidence="17" id="KW-1185">Reference proteome</keyword>
<name>A0A9Q1I6J0_CONCO</name>
<feature type="binding site" description="axial binding residue" evidence="13">
    <location>
        <position position="385"/>
    </location>
    <ligand>
        <name>heme</name>
        <dbReference type="ChEBI" id="CHEBI:30413"/>
    </ligand>
    <ligandPart>
        <name>Fe</name>
        <dbReference type="ChEBI" id="CHEBI:18248"/>
    </ligandPart>
</feature>
<comment type="similarity">
    <text evidence="4 14">Belongs to the cytochrome P450 family.</text>
</comment>
<evidence type="ECO:0000256" key="1">
    <source>
        <dbReference type="ARBA" id="ARBA00001971"/>
    </source>
</evidence>
<dbReference type="SUPFAM" id="SSF48264">
    <property type="entry name" value="Cytochrome P450"/>
    <property type="match status" value="1"/>
</dbReference>
<dbReference type="InterPro" id="IPR017972">
    <property type="entry name" value="Cyt_P450_CS"/>
</dbReference>
<evidence type="ECO:0000256" key="7">
    <source>
        <dbReference type="ARBA" id="ARBA00022824"/>
    </source>
</evidence>
<dbReference type="InterPro" id="IPR050182">
    <property type="entry name" value="Cytochrome_P450_fam2"/>
</dbReference>
<keyword evidence="8" id="KW-0492">Microsome</keyword>
<evidence type="ECO:0000256" key="6">
    <source>
        <dbReference type="ARBA" id="ARBA00022723"/>
    </source>
</evidence>
<evidence type="ECO:0000256" key="2">
    <source>
        <dbReference type="ARBA" id="ARBA00004174"/>
    </source>
</evidence>
<evidence type="ECO:0000256" key="13">
    <source>
        <dbReference type="PIRSR" id="PIRSR602401-1"/>
    </source>
</evidence>
<dbReference type="InterPro" id="IPR036396">
    <property type="entry name" value="Cyt_P450_sf"/>
</dbReference>
<evidence type="ECO:0000256" key="12">
    <source>
        <dbReference type="ARBA" id="ARBA00023136"/>
    </source>
</evidence>
<keyword evidence="11 14" id="KW-0503">Monooxygenase</keyword>
<dbReference type="InterPro" id="IPR001128">
    <property type="entry name" value="Cyt_P450"/>
</dbReference>
<keyword evidence="5 13" id="KW-0349">Heme</keyword>
<proteinExistence type="inferred from homology"/>
<evidence type="ECO:0000256" key="15">
    <source>
        <dbReference type="SAM" id="SignalP"/>
    </source>
</evidence>
<keyword evidence="10 13" id="KW-0408">Iron</keyword>
<dbReference type="FunFam" id="1.10.630.10:FF:000238">
    <property type="entry name" value="Cytochrome P450 2A6"/>
    <property type="match status" value="1"/>
</dbReference>
<dbReference type="InterPro" id="IPR002401">
    <property type="entry name" value="Cyt_P450_E_grp-I"/>
</dbReference>
<dbReference type="PANTHER" id="PTHR24300">
    <property type="entry name" value="CYTOCHROME P450 508A4-RELATED"/>
    <property type="match status" value="1"/>
</dbReference>
<comment type="cofactor">
    <cofactor evidence="1 13">
        <name>heme</name>
        <dbReference type="ChEBI" id="CHEBI:30413"/>
    </cofactor>
</comment>
<keyword evidence="15" id="KW-0732">Signal</keyword>
<accession>A0A9Q1I6J0</accession>
<keyword evidence="6 13" id="KW-0479">Metal-binding</keyword>
<comment type="subcellular location">
    <subcellularLocation>
        <location evidence="3">Endoplasmic reticulum membrane</location>
        <topology evidence="3">Peripheral membrane protein</topology>
    </subcellularLocation>
    <subcellularLocation>
        <location evidence="2">Microsome membrane</location>
        <topology evidence="2">Peripheral membrane protein</topology>
    </subcellularLocation>
</comment>
<organism evidence="16 17">
    <name type="scientific">Conger conger</name>
    <name type="common">Conger eel</name>
    <name type="synonym">Muraena conger</name>
    <dbReference type="NCBI Taxonomy" id="82655"/>
    <lineage>
        <taxon>Eukaryota</taxon>
        <taxon>Metazoa</taxon>
        <taxon>Chordata</taxon>
        <taxon>Craniata</taxon>
        <taxon>Vertebrata</taxon>
        <taxon>Euteleostomi</taxon>
        <taxon>Actinopterygii</taxon>
        <taxon>Neopterygii</taxon>
        <taxon>Teleostei</taxon>
        <taxon>Anguilliformes</taxon>
        <taxon>Congridae</taxon>
        <taxon>Conger</taxon>
    </lineage>
</organism>